<reference evidence="1 2" key="1">
    <citation type="submission" date="2018-12" db="EMBL/GenBank/DDBJ databases">
        <authorList>
            <person name="Grouzdev D.S."/>
            <person name="Krutkina M.S."/>
        </authorList>
    </citation>
    <scope>NUCLEOTIDE SEQUENCE [LARGE SCALE GENOMIC DNA]</scope>
    <source>
        <strain evidence="1 2">RmlP026</strain>
    </source>
</reference>
<protein>
    <submittedName>
        <fullName evidence="1">Uncharacterized protein</fullName>
    </submittedName>
</protein>
<evidence type="ECO:0000313" key="1">
    <source>
        <dbReference type="EMBL" id="RYC29283.1"/>
    </source>
</evidence>
<name>A0A4Q2TYV6_9HYPH</name>
<proteinExistence type="predicted"/>
<accession>A0A4Q2TYV6</accession>
<organism evidence="1 2">
    <name type="scientific">Lichenibacterium minor</name>
    <dbReference type="NCBI Taxonomy" id="2316528"/>
    <lineage>
        <taxon>Bacteria</taxon>
        <taxon>Pseudomonadati</taxon>
        <taxon>Pseudomonadota</taxon>
        <taxon>Alphaproteobacteria</taxon>
        <taxon>Hyphomicrobiales</taxon>
        <taxon>Lichenihabitantaceae</taxon>
        <taxon>Lichenibacterium</taxon>
    </lineage>
</organism>
<comment type="caution">
    <text evidence="1">The sequence shown here is derived from an EMBL/GenBank/DDBJ whole genome shotgun (WGS) entry which is preliminary data.</text>
</comment>
<dbReference type="RefSeq" id="WP_129229651.1">
    <property type="nucleotide sequence ID" value="NZ_QYBB01000059.1"/>
</dbReference>
<dbReference type="OrthoDB" id="7491028at2"/>
<reference evidence="1 2" key="2">
    <citation type="submission" date="2019-02" db="EMBL/GenBank/DDBJ databases">
        <title>'Lichenibacterium ramalinii' gen. nov. sp. nov., 'Lichenibacterium minor' gen. nov. sp. nov.</title>
        <authorList>
            <person name="Pankratov T."/>
        </authorList>
    </citation>
    <scope>NUCLEOTIDE SEQUENCE [LARGE SCALE GENOMIC DNA]</scope>
    <source>
        <strain evidence="1 2">RmlP026</strain>
    </source>
</reference>
<evidence type="ECO:0000313" key="2">
    <source>
        <dbReference type="Proteomes" id="UP000290759"/>
    </source>
</evidence>
<dbReference type="Proteomes" id="UP000290759">
    <property type="component" value="Unassembled WGS sequence"/>
</dbReference>
<sequence>MSFSFGAGVRDSLSNLAASLGAGKDKAAHDAFTVFDLGRAQIEAMYRGDWLARKVVDIVPYWLGSSKGASDRADQIAALLHRTLGAPAPAGRARP</sequence>
<dbReference type="EMBL" id="QYBB01000059">
    <property type="protein sequence ID" value="RYC29283.1"/>
    <property type="molecule type" value="Genomic_DNA"/>
</dbReference>
<gene>
    <name evidence="1" type="ORF">D3273_24830</name>
</gene>
<dbReference type="AlphaFoldDB" id="A0A4Q2TYV6"/>
<keyword evidence="2" id="KW-1185">Reference proteome</keyword>